<keyword evidence="6" id="KW-1185">Reference proteome</keyword>
<dbReference type="Pfam" id="PF00753">
    <property type="entry name" value="Lactamase_B"/>
    <property type="match status" value="1"/>
</dbReference>
<evidence type="ECO:0000259" key="4">
    <source>
        <dbReference type="SMART" id="SM00849"/>
    </source>
</evidence>
<dbReference type="RefSeq" id="WP_345587671.1">
    <property type="nucleotide sequence ID" value="NZ_BAABJG010000012.1"/>
</dbReference>
<feature type="domain" description="Metallo-beta-lactamase" evidence="4">
    <location>
        <begin position="20"/>
        <end position="197"/>
    </location>
</feature>
<dbReference type="SUPFAM" id="SSF56281">
    <property type="entry name" value="Metallo-hydrolase/oxidoreductase"/>
    <property type="match status" value="1"/>
</dbReference>
<reference evidence="6" key="1">
    <citation type="journal article" date="2019" name="Int. J. Syst. Evol. Microbiol.">
        <title>The Global Catalogue of Microorganisms (GCM) 10K type strain sequencing project: providing services to taxonomists for standard genome sequencing and annotation.</title>
        <authorList>
            <consortium name="The Broad Institute Genomics Platform"/>
            <consortium name="The Broad Institute Genome Sequencing Center for Infectious Disease"/>
            <person name="Wu L."/>
            <person name="Ma J."/>
        </authorList>
    </citation>
    <scope>NUCLEOTIDE SEQUENCE [LARGE SCALE GENOMIC DNA]</scope>
    <source>
        <strain evidence="6">CCUG 53270</strain>
    </source>
</reference>
<evidence type="ECO:0000256" key="2">
    <source>
        <dbReference type="ARBA" id="ARBA00034301"/>
    </source>
</evidence>
<dbReference type="PANTHER" id="PTHR42951:SF17">
    <property type="entry name" value="METALLO-BETA-LACTAMASE DOMAIN-CONTAINING PROTEIN"/>
    <property type="match status" value="1"/>
</dbReference>
<dbReference type="PANTHER" id="PTHR42951">
    <property type="entry name" value="METALLO-BETA-LACTAMASE DOMAIN-CONTAINING"/>
    <property type="match status" value="1"/>
</dbReference>
<accession>A0ABW3UD88</accession>
<name>A0ABW3UD88_9BACL</name>
<dbReference type="InterPro" id="IPR050855">
    <property type="entry name" value="NDM-1-like"/>
</dbReference>
<dbReference type="SMART" id="SM00849">
    <property type="entry name" value="Lactamase_B"/>
    <property type="match status" value="1"/>
</dbReference>
<evidence type="ECO:0000256" key="1">
    <source>
        <dbReference type="ARBA" id="ARBA00034221"/>
    </source>
</evidence>
<dbReference type="InterPro" id="IPR001279">
    <property type="entry name" value="Metallo-B-lactamas"/>
</dbReference>
<evidence type="ECO:0000256" key="3">
    <source>
        <dbReference type="ARBA" id="ARBA00048505"/>
    </source>
</evidence>
<organism evidence="5 6">
    <name type="scientific">Paenibacillus vulneris</name>
    <dbReference type="NCBI Taxonomy" id="1133364"/>
    <lineage>
        <taxon>Bacteria</taxon>
        <taxon>Bacillati</taxon>
        <taxon>Bacillota</taxon>
        <taxon>Bacilli</taxon>
        <taxon>Bacillales</taxon>
        <taxon>Paenibacillaceae</taxon>
        <taxon>Paenibacillus</taxon>
    </lineage>
</organism>
<dbReference type="Proteomes" id="UP001597180">
    <property type="component" value="Unassembled WGS sequence"/>
</dbReference>
<comment type="catalytic activity">
    <reaction evidence="1">
        <text>3',5'-cyclic CMP + H2O = CMP + H(+)</text>
        <dbReference type="Rhea" id="RHEA:72675"/>
        <dbReference type="ChEBI" id="CHEBI:15377"/>
        <dbReference type="ChEBI" id="CHEBI:15378"/>
        <dbReference type="ChEBI" id="CHEBI:58003"/>
        <dbReference type="ChEBI" id="CHEBI:60377"/>
    </reaction>
    <physiologicalReaction direction="left-to-right" evidence="1">
        <dbReference type="Rhea" id="RHEA:72676"/>
    </physiologicalReaction>
</comment>
<protein>
    <submittedName>
        <fullName evidence="5">MBL fold metallo-hydrolase</fullName>
    </submittedName>
</protein>
<evidence type="ECO:0000313" key="6">
    <source>
        <dbReference type="Proteomes" id="UP001597180"/>
    </source>
</evidence>
<dbReference type="InterPro" id="IPR036866">
    <property type="entry name" value="RibonucZ/Hydroxyglut_hydro"/>
</dbReference>
<evidence type="ECO:0000313" key="5">
    <source>
        <dbReference type="EMBL" id="MFD1218853.1"/>
    </source>
</evidence>
<comment type="caution">
    <text evidence="5">The sequence shown here is derived from an EMBL/GenBank/DDBJ whole genome shotgun (WGS) entry which is preliminary data.</text>
</comment>
<proteinExistence type="predicted"/>
<dbReference type="EMBL" id="JBHTLU010000006">
    <property type="protein sequence ID" value="MFD1218853.1"/>
    <property type="molecule type" value="Genomic_DNA"/>
</dbReference>
<comment type="function">
    <text evidence="2">Counteracts the endogenous Pycsar antiviral defense system. Phosphodiesterase that enables metal-dependent hydrolysis of host cyclic nucleotide Pycsar defense signals such as cCMP and cUMP.</text>
</comment>
<gene>
    <name evidence="5" type="ORF">ACFQ4B_01870</name>
</gene>
<dbReference type="Gene3D" id="3.60.15.10">
    <property type="entry name" value="Ribonuclease Z/Hydroxyacylglutathione hydrolase-like"/>
    <property type="match status" value="1"/>
</dbReference>
<comment type="catalytic activity">
    <reaction evidence="3">
        <text>3',5'-cyclic UMP + H2O = UMP + H(+)</text>
        <dbReference type="Rhea" id="RHEA:70575"/>
        <dbReference type="ChEBI" id="CHEBI:15377"/>
        <dbReference type="ChEBI" id="CHEBI:15378"/>
        <dbReference type="ChEBI" id="CHEBI:57865"/>
        <dbReference type="ChEBI" id="CHEBI:184387"/>
    </reaction>
    <physiologicalReaction direction="left-to-right" evidence="3">
        <dbReference type="Rhea" id="RHEA:70576"/>
    </physiologicalReaction>
</comment>
<sequence length="218" mass="24070">MSMMQISEHIWKCTIWIGFPVSAWVVKSDEGLMLVDTGIPWMAGSLDRCMKALGLPLQSIVLTHGHSDHVGGVKKIRERYSVPVYVHASEIPYMEGQLPFPGRKKAEKLMEPGLAQPLDMNVLKAAGLSGYHTPGHSPGHTVFFHEQDGVLLAGDLFTSKRGRLNRPMPMFTSDMKQALESGAIVKQLNPRLVSVCHGGDVSVTNAQEQYDAYLLRFA</sequence>
<dbReference type="CDD" id="cd07721">
    <property type="entry name" value="yflN-like_MBL-fold"/>
    <property type="match status" value="1"/>
</dbReference>